<dbReference type="PANTHER" id="PTHR12815:SF23">
    <property type="entry name" value="OUTER MEMBRANE PROTEIN ASSEMBLY FACTOR BAMA"/>
    <property type="match status" value="1"/>
</dbReference>
<dbReference type="InterPro" id="IPR034746">
    <property type="entry name" value="POTRA"/>
</dbReference>
<keyword evidence="4 8" id="KW-0732">Signal</keyword>
<evidence type="ECO:0000256" key="8">
    <source>
        <dbReference type="HAMAP-Rule" id="MF_01430"/>
    </source>
</evidence>
<gene>
    <name evidence="8" type="primary">bamA</name>
    <name evidence="11" type="ORF">B1812_20445</name>
</gene>
<dbReference type="NCBIfam" id="TIGR03303">
    <property type="entry name" value="OM_YaeT"/>
    <property type="match status" value="1"/>
</dbReference>
<evidence type="ECO:0000256" key="5">
    <source>
        <dbReference type="ARBA" id="ARBA00022737"/>
    </source>
</evidence>
<dbReference type="STRING" id="655015.B1812_20445"/>
<keyword evidence="12" id="KW-1185">Reference proteome</keyword>
<dbReference type="Pfam" id="PF01103">
    <property type="entry name" value="Omp85"/>
    <property type="match status" value="1"/>
</dbReference>
<dbReference type="PANTHER" id="PTHR12815">
    <property type="entry name" value="SORTING AND ASSEMBLY MACHINERY SAMM50 PROTEIN FAMILY MEMBER"/>
    <property type="match status" value="1"/>
</dbReference>
<keyword evidence="6 8" id="KW-0472">Membrane</keyword>
<comment type="subcellular location">
    <subcellularLocation>
        <location evidence="8">Cell outer membrane</location>
    </subcellularLocation>
    <subcellularLocation>
        <location evidence="1">Membrane</location>
    </subcellularLocation>
</comment>
<proteinExistence type="inferred from homology"/>
<dbReference type="EMBL" id="CP019948">
    <property type="protein sequence ID" value="ARN83060.1"/>
    <property type="molecule type" value="Genomic_DNA"/>
</dbReference>
<dbReference type="Gene3D" id="3.10.20.310">
    <property type="entry name" value="membrane protein fhac"/>
    <property type="match status" value="4"/>
</dbReference>
<organism evidence="11 12">
    <name type="scientific">Methylocystis bryophila</name>
    <dbReference type="NCBI Taxonomy" id="655015"/>
    <lineage>
        <taxon>Bacteria</taxon>
        <taxon>Pseudomonadati</taxon>
        <taxon>Pseudomonadota</taxon>
        <taxon>Alphaproteobacteria</taxon>
        <taxon>Hyphomicrobiales</taxon>
        <taxon>Methylocystaceae</taxon>
        <taxon>Methylocystis</taxon>
    </lineage>
</organism>
<dbReference type="InterPro" id="IPR023707">
    <property type="entry name" value="OM_assembly_BamA"/>
</dbReference>
<evidence type="ECO:0000256" key="1">
    <source>
        <dbReference type="ARBA" id="ARBA00004370"/>
    </source>
</evidence>
<dbReference type="KEGG" id="mbry:B1812_20445"/>
<evidence type="ECO:0000259" key="10">
    <source>
        <dbReference type="PROSITE" id="PS51779"/>
    </source>
</evidence>
<evidence type="ECO:0000256" key="9">
    <source>
        <dbReference type="NCBIfam" id="TIGR03303"/>
    </source>
</evidence>
<evidence type="ECO:0000313" key="12">
    <source>
        <dbReference type="Proteomes" id="UP000193978"/>
    </source>
</evidence>
<accession>A0A1W6MZP7</accession>
<feature type="domain" description="POTRA" evidence="10">
    <location>
        <begin position="343"/>
        <end position="416"/>
    </location>
</feature>
<dbReference type="OrthoDB" id="9803054at2"/>
<dbReference type="PIRSF" id="PIRSF006076">
    <property type="entry name" value="OM_assembly_OMP85"/>
    <property type="match status" value="1"/>
</dbReference>
<comment type="function">
    <text evidence="8">Part of the outer membrane protein assembly complex, which is involved in assembly and insertion of beta-barrel proteins into the outer membrane.</text>
</comment>
<keyword evidence="5 8" id="KW-0677">Repeat</keyword>
<dbReference type="InterPro" id="IPR000184">
    <property type="entry name" value="Bac_surfAg_D15"/>
</dbReference>
<evidence type="ECO:0000256" key="6">
    <source>
        <dbReference type="ARBA" id="ARBA00023136"/>
    </source>
</evidence>
<keyword evidence="3 8" id="KW-0812">Transmembrane</keyword>
<dbReference type="AlphaFoldDB" id="A0A1W6MZP7"/>
<dbReference type="GO" id="GO:0051205">
    <property type="term" value="P:protein insertion into membrane"/>
    <property type="evidence" value="ECO:0007669"/>
    <property type="project" value="UniProtKB-UniRule"/>
</dbReference>
<dbReference type="PROSITE" id="PS51779">
    <property type="entry name" value="POTRA"/>
    <property type="match status" value="2"/>
</dbReference>
<dbReference type="HAMAP" id="MF_01430">
    <property type="entry name" value="OM_assembly_BamA"/>
    <property type="match status" value="1"/>
</dbReference>
<dbReference type="Proteomes" id="UP000193978">
    <property type="component" value="Chromosome"/>
</dbReference>
<name>A0A1W6MZP7_9HYPH</name>
<dbReference type="InterPro" id="IPR010827">
    <property type="entry name" value="BamA/TamA_POTRA"/>
</dbReference>
<dbReference type="GO" id="GO:0009279">
    <property type="term" value="C:cell outer membrane"/>
    <property type="evidence" value="ECO:0007669"/>
    <property type="project" value="UniProtKB-SubCell"/>
</dbReference>
<evidence type="ECO:0000256" key="7">
    <source>
        <dbReference type="ARBA" id="ARBA00023237"/>
    </source>
</evidence>
<sequence length="845" mass="92789" precursor="true">MRSTRLFCRNAALAVAAFLALAGFVCPAAADIVVEGVPPAQAQAVRDYFPGASEEEVQAGLEALRASGRFGDAYVTRSGGNVIVHVAAGTVINRIAFEGNSKIKTENLEKIVRLAAHKSFNARVADEDSAHITEAYRVNGRAAARVSYRVVPLPNGTIDVVFKIDEGDKTGIKEIRFVGNTVFSSSRLKSMMETTEMNFYSFLKTSDVYDPERVAGDLELIRRFYLKNGYADFHIVSSDARYEPELGGYVLEVVIEEGPQYRVSSVDIESHLPDIDAGALRPLLRLAPGDVYNGVAVEQTVDALTREIAHKGYAFTQARPRGQRNPADRTVAVNFVLDEGPRVFIERINIRGNAKTREYVIRREFEVGEGDPYNRVLIDRAERHLNGLGYFKKVKITNEPGSAPDRVVINVDVEEQSTGSFNVSGGYSTTQGFIGEVSVSDSNFMGRGEAVRLSLEEGQRARGVTFSFTEPYFLDQRMSGGFDVYARKSDAWTYSYYSQTSYGATLRLGLPITEEITFQPHYSIYETQISIPNDSQKPYNDCQQPIPGYTPGFGYWLAPNTSNLSVFYNCMTNGEASLAIKDSVGARLTSALGYTLGFSNLDNPRNPRNGSTVTFTQDVAGLGGFSRFVRTSGEARYYHDLDFLNYGGWNFLSDMVGIGRVQAGNLTPLFGYQPRVFDNFNLGSNLVRGFAPGGIGPRDLSNWTSYQGNALGGTNYFGVTTEVQFPIWGLPKDIGLRGAVFNDVGSLWDFRGKTYYPKAYAAGLAFGQTNCLPYTAPTYGQGACLLTHPLGGGADTSAFQIRDSVGVSLLWQSPLGPIRFDYSFPIVKGPYDVTKRFNFSGGTTF</sequence>
<feature type="signal peptide" evidence="8">
    <location>
        <begin position="1"/>
        <end position="30"/>
    </location>
</feature>
<comment type="similarity">
    <text evidence="8">Belongs to the BamA family.</text>
</comment>
<protein>
    <recommendedName>
        <fullName evidence="8 9">Outer membrane protein assembly factor BamA</fullName>
    </recommendedName>
</protein>
<dbReference type="GO" id="GO:0043165">
    <property type="term" value="P:Gram-negative-bacterium-type cell outer membrane assembly"/>
    <property type="evidence" value="ECO:0007669"/>
    <property type="project" value="UniProtKB-UniRule"/>
</dbReference>
<keyword evidence="2 8" id="KW-1134">Transmembrane beta strand</keyword>
<evidence type="ECO:0000313" key="11">
    <source>
        <dbReference type="EMBL" id="ARN83060.1"/>
    </source>
</evidence>
<dbReference type="RefSeq" id="WP_085773207.1">
    <property type="nucleotide sequence ID" value="NZ_AP027149.1"/>
</dbReference>
<dbReference type="InterPro" id="IPR039910">
    <property type="entry name" value="D15-like"/>
</dbReference>
<dbReference type="Gene3D" id="2.40.160.50">
    <property type="entry name" value="membrane protein fhac: a member of the omp85/tpsb transporter family"/>
    <property type="match status" value="1"/>
</dbReference>
<dbReference type="Pfam" id="PF07244">
    <property type="entry name" value="POTRA"/>
    <property type="match status" value="4"/>
</dbReference>
<reference evidence="11 12" key="1">
    <citation type="submission" date="2017-02" db="EMBL/GenBank/DDBJ databases">
        <authorList>
            <person name="Peterson S.W."/>
        </authorList>
    </citation>
    <scope>NUCLEOTIDE SEQUENCE [LARGE SCALE GENOMIC DNA]</scope>
    <source>
        <strain evidence="11 12">S285</strain>
    </source>
</reference>
<evidence type="ECO:0000256" key="3">
    <source>
        <dbReference type="ARBA" id="ARBA00022692"/>
    </source>
</evidence>
<evidence type="ECO:0000256" key="4">
    <source>
        <dbReference type="ARBA" id="ARBA00022729"/>
    </source>
</evidence>
<evidence type="ECO:0000256" key="2">
    <source>
        <dbReference type="ARBA" id="ARBA00022452"/>
    </source>
</evidence>
<comment type="subunit">
    <text evidence="8">Part of the Bam complex.</text>
</comment>
<feature type="chain" id="PRO_5013416106" description="Outer membrane protein assembly factor BamA" evidence="8">
    <location>
        <begin position="31"/>
        <end position="845"/>
    </location>
</feature>
<feature type="domain" description="POTRA" evidence="10">
    <location>
        <begin position="90"/>
        <end position="167"/>
    </location>
</feature>
<keyword evidence="7 8" id="KW-0998">Cell outer membrane</keyword>